<dbReference type="InterPro" id="IPR001245">
    <property type="entry name" value="Ser-Thr/Tyr_kinase_cat_dom"/>
</dbReference>
<dbReference type="FunFam" id="3.80.10.10:FF:000215">
    <property type="entry name" value="Receptor-like protein kinase HSL1"/>
    <property type="match status" value="1"/>
</dbReference>
<dbReference type="Proteomes" id="UP000012960">
    <property type="component" value="Unplaced"/>
</dbReference>
<dbReference type="SMART" id="SM00220">
    <property type="entry name" value="S_TKc"/>
    <property type="match status" value="1"/>
</dbReference>
<dbReference type="FunCoup" id="A0A804KH71">
    <property type="interactions" value="1100"/>
</dbReference>
<dbReference type="InParanoid" id="A0A804KH71"/>
<evidence type="ECO:0000313" key="24">
    <source>
        <dbReference type="EnsemblPlants" id="Ma09_p08010.3"/>
    </source>
</evidence>
<evidence type="ECO:0000256" key="8">
    <source>
        <dbReference type="ARBA" id="ARBA00022679"/>
    </source>
</evidence>
<evidence type="ECO:0000256" key="16">
    <source>
        <dbReference type="ARBA" id="ARBA00023136"/>
    </source>
</evidence>
<dbReference type="EnsemblPlants" id="Ma09_t08010.3">
    <property type="protein sequence ID" value="Ma09_p08010.3"/>
    <property type="gene ID" value="Ma09_g08010"/>
</dbReference>
<keyword evidence="13" id="KW-0418">Kinase</keyword>
<dbReference type="GO" id="GO:0004674">
    <property type="term" value="F:protein serine/threonine kinase activity"/>
    <property type="evidence" value="ECO:0007669"/>
    <property type="project" value="UniProtKB-KW"/>
</dbReference>
<feature type="transmembrane region" description="Helical" evidence="20">
    <location>
        <begin position="615"/>
        <end position="637"/>
    </location>
</feature>
<dbReference type="GO" id="GO:0048367">
    <property type="term" value="P:shoot system development"/>
    <property type="evidence" value="ECO:0007669"/>
    <property type="project" value="UniProtKB-ARBA"/>
</dbReference>
<dbReference type="SMART" id="SM00369">
    <property type="entry name" value="LRR_TYP"/>
    <property type="match status" value="7"/>
</dbReference>
<reference evidence="24" key="2">
    <citation type="submission" date="2021-05" db="UniProtKB">
        <authorList>
            <consortium name="EnsemblPlants"/>
        </authorList>
    </citation>
    <scope>IDENTIFICATION</scope>
    <source>
        <strain evidence="24">subsp. malaccensis</strain>
    </source>
</reference>
<evidence type="ECO:0000256" key="6">
    <source>
        <dbReference type="ARBA" id="ARBA00022553"/>
    </source>
</evidence>
<accession>A0A804KH71</accession>
<keyword evidence="6" id="KW-0597">Phosphoprotein</keyword>
<evidence type="ECO:0000256" key="7">
    <source>
        <dbReference type="ARBA" id="ARBA00022614"/>
    </source>
</evidence>
<feature type="domain" description="Protein kinase" evidence="22">
    <location>
        <begin position="679"/>
        <end position="945"/>
    </location>
</feature>
<keyword evidence="5" id="KW-0723">Serine/threonine-protein kinase</keyword>
<dbReference type="Pfam" id="PF07714">
    <property type="entry name" value="PK_Tyr_Ser-Thr"/>
    <property type="match status" value="1"/>
</dbReference>
<dbReference type="Gramene" id="Ma09_t08010.1">
    <property type="protein sequence ID" value="Ma09_p08010.1"/>
    <property type="gene ID" value="Ma09_g08010"/>
</dbReference>
<evidence type="ECO:0000256" key="10">
    <source>
        <dbReference type="ARBA" id="ARBA00022729"/>
    </source>
</evidence>
<keyword evidence="18" id="KW-0325">Glycoprotein</keyword>
<dbReference type="OrthoDB" id="676979at2759"/>
<dbReference type="InterPro" id="IPR050647">
    <property type="entry name" value="Plant_LRR-RLKs"/>
</dbReference>
<feature type="binding site" evidence="19">
    <location>
        <position position="707"/>
    </location>
    <ligand>
        <name>ATP</name>
        <dbReference type="ChEBI" id="CHEBI:30616"/>
    </ligand>
</feature>
<dbReference type="EnsemblPlants" id="Ma09_t08010.4">
    <property type="protein sequence ID" value="Ma09_p08010.4"/>
    <property type="gene ID" value="Ma09_g08010"/>
</dbReference>
<dbReference type="PROSITE" id="PS50011">
    <property type="entry name" value="PROTEIN_KINASE_DOM"/>
    <property type="match status" value="1"/>
</dbReference>
<keyword evidence="9 20" id="KW-0812">Transmembrane</keyword>
<evidence type="ECO:0000256" key="13">
    <source>
        <dbReference type="ARBA" id="ARBA00022777"/>
    </source>
</evidence>
<keyword evidence="16 20" id="KW-0472">Membrane</keyword>
<evidence type="ECO:0000313" key="23">
    <source>
        <dbReference type="EMBL" id="CAG1834530.1"/>
    </source>
</evidence>
<evidence type="ECO:0000256" key="1">
    <source>
        <dbReference type="ARBA" id="ARBA00004162"/>
    </source>
</evidence>
<evidence type="ECO:0000259" key="22">
    <source>
        <dbReference type="PROSITE" id="PS50011"/>
    </source>
</evidence>
<dbReference type="InterPro" id="IPR011009">
    <property type="entry name" value="Kinase-like_dom_sf"/>
</dbReference>
<keyword evidence="10 21" id="KW-0732">Signal</keyword>
<protein>
    <submittedName>
        <fullName evidence="23">(wild Malaysian banana) hypothetical protein</fullName>
    </submittedName>
</protein>
<dbReference type="AlphaFoldDB" id="A0A804KH71"/>
<dbReference type="EnsemblPlants" id="Ma09_t08010.2">
    <property type="protein sequence ID" value="Ma09_p08010.2"/>
    <property type="gene ID" value="Ma09_g08010"/>
</dbReference>
<evidence type="ECO:0000256" key="2">
    <source>
        <dbReference type="ARBA" id="ARBA00008684"/>
    </source>
</evidence>
<dbReference type="FunFam" id="1.10.510.10:FF:000632">
    <property type="entry name" value="leucine-rich repeat receptor-like protein kinase TDR"/>
    <property type="match status" value="1"/>
</dbReference>
<feature type="chain" id="PRO_5033612147" evidence="21">
    <location>
        <begin position="27"/>
        <end position="963"/>
    </location>
</feature>
<evidence type="ECO:0000256" key="4">
    <source>
        <dbReference type="ARBA" id="ARBA00022475"/>
    </source>
</evidence>
<dbReference type="EnsemblPlants" id="Ma09_t08010.1">
    <property type="protein sequence ID" value="Ma09_p08010.1"/>
    <property type="gene ID" value="Ma09_g08010"/>
</dbReference>
<organism evidence="24 25">
    <name type="scientific">Musa acuminata subsp. malaccensis</name>
    <name type="common">Wild banana</name>
    <name type="synonym">Musa malaccensis</name>
    <dbReference type="NCBI Taxonomy" id="214687"/>
    <lineage>
        <taxon>Eukaryota</taxon>
        <taxon>Viridiplantae</taxon>
        <taxon>Streptophyta</taxon>
        <taxon>Embryophyta</taxon>
        <taxon>Tracheophyta</taxon>
        <taxon>Spermatophyta</taxon>
        <taxon>Magnoliopsida</taxon>
        <taxon>Liliopsida</taxon>
        <taxon>Zingiberales</taxon>
        <taxon>Musaceae</taxon>
        <taxon>Musa</taxon>
    </lineage>
</organism>
<reference evidence="23" key="1">
    <citation type="submission" date="2021-03" db="EMBL/GenBank/DDBJ databases">
        <authorList>
            <consortium name="Genoscope - CEA"/>
            <person name="William W."/>
        </authorList>
    </citation>
    <scope>NUCLEOTIDE SEQUENCE</scope>
    <source>
        <strain evidence="23">Doubled-haploid Pahang</strain>
    </source>
</reference>
<evidence type="ECO:0000256" key="19">
    <source>
        <dbReference type="PROSITE-ProRule" id="PRU10141"/>
    </source>
</evidence>
<keyword evidence="17" id="KW-0675">Receptor</keyword>
<dbReference type="GO" id="GO:0005524">
    <property type="term" value="F:ATP binding"/>
    <property type="evidence" value="ECO:0007669"/>
    <property type="project" value="UniProtKB-UniRule"/>
</dbReference>
<gene>
    <name evidence="23" type="ORF">GSMUA_226350.1</name>
</gene>
<dbReference type="PANTHER" id="PTHR48056">
    <property type="entry name" value="LRR RECEPTOR-LIKE SERINE/THREONINE-PROTEIN KINASE-RELATED"/>
    <property type="match status" value="1"/>
</dbReference>
<evidence type="ECO:0000256" key="18">
    <source>
        <dbReference type="ARBA" id="ARBA00023180"/>
    </source>
</evidence>
<dbReference type="Pfam" id="PF08263">
    <property type="entry name" value="LRRNT_2"/>
    <property type="match status" value="1"/>
</dbReference>
<keyword evidence="4" id="KW-1003">Cell membrane</keyword>
<dbReference type="SUPFAM" id="SSF52058">
    <property type="entry name" value="L domain-like"/>
    <property type="match status" value="1"/>
</dbReference>
<dbReference type="FunFam" id="3.80.10.10:FF:000228">
    <property type="entry name" value="Leucine-rich repeat receptor-like serine/threonine-protein kinase BAM1"/>
    <property type="match status" value="1"/>
</dbReference>
<dbReference type="InterPro" id="IPR017441">
    <property type="entry name" value="Protein_kinase_ATP_BS"/>
</dbReference>
<dbReference type="OMA" id="CDSLQRF"/>
<evidence type="ECO:0000256" key="21">
    <source>
        <dbReference type="SAM" id="SignalP"/>
    </source>
</evidence>
<dbReference type="InterPro" id="IPR032675">
    <property type="entry name" value="LRR_dom_sf"/>
</dbReference>
<keyword evidence="8" id="KW-0808">Transferase</keyword>
<dbReference type="InterPro" id="IPR000719">
    <property type="entry name" value="Prot_kinase_dom"/>
</dbReference>
<dbReference type="PROSITE" id="PS00107">
    <property type="entry name" value="PROTEIN_KINASE_ATP"/>
    <property type="match status" value="1"/>
</dbReference>
<evidence type="ECO:0000256" key="20">
    <source>
        <dbReference type="SAM" id="Phobius"/>
    </source>
</evidence>
<dbReference type="Gramene" id="Ma09_t08010.3">
    <property type="protein sequence ID" value="Ma09_p08010.3"/>
    <property type="gene ID" value="Ma09_g08010"/>
</dbReference>
<evidence type="ECO:0000256" key="5">
    <source>
        <dbReference type="ARBA" id="ARBA00022527"/>
    </source>
</evidence>
<dbReference type="Gene3D" id="1.10.510.10">
    <property type="entry name" value="Transferase(Phosphotransferase) domain 1"/>
    <property type="match status" value="1"/>
</dbReference>
<dbReference type="PANTHER" id="PTHR48056:SF20">
    <property type="entry name" value="PROTEIN KINASE DOMAIN-CONTAINING PROTEIN"/>
    <property type="match status" value="1"/>
</dbReference>
<dbReference type="GO" id="GO:0005886">
    <property type="term" value="C:plasma membrane"/>
    <property type="evidence" value="ECO:0000318"/>
    <property type="project" value="GO_Central"/>
</dbReference>
<dbReference type="KEGG" id="mus:103997460"/>
<dbReference type="Gene3D" id="3.80.10.10">
    <property type="entry name" value="Ribonuclease Inhibitor"/>
    <property type="match status" value="5"/>
</dbReference>
<dbReference type="InterPro" id="IPR001611">
    <property type="entry name" value="Leu-rich_rpt"/>
</dbReference>
<dbReference type="GO" id="GO:1905393">
    <property type="term" value="P:plant organ formation"/>
    <property type="evidence" value="ECO:0007669"/>
    <property type="project" value="UniProtKB-ARBA"/>
</dbReference>
<dbReference type="GO" id="GO:0009755">
    <property type="term" value="P:hormone-mediated signaling pathway"/>
    <property type="evidence" value="ECO:0000318"/>
    <property type="project" value="GO_Central"/>
</dbReference>
<evidence type="ECO:0000256" key="14">
    <source>
        <dbReference type="ARBA" id="ARBA00022840"/>
    </source>
</evidence>
<dbReference type="PROSITE" id="PS00108">
    <property type="entry name" value="PROTEIN_KINASE_ST"/>
    <property type="match status" value="1"/>
</dbReference>
<keyword evidence="25" id="KW-1185">Reference proteome</keyword>
<comment type="similarity">
    <text evidence="2">Belongs to the protein kinase superfamily. Ser/Thr protein kinase family.</text>
</comment>
<dbReference type="InterPro" id="IPR008271">
    <property type="entry name" value="Ser/Thr_kinase_AS"/>
</dbReference>
<evidence type="ECO:0000256" key="12">
    <source>
        <dbReference type="ARBA" id="ARBA00022741"/>
    </source>
</evidence>
<dbReference type="EMBL" id="HG996474">
    <property type="protein sequence ID" value="CAG1834530.1"/>
    <property type="molecule type" value="Genomic_DNA"/>
</dbReference>
<evidence type="ECO:0000256" key="15">
    <source>
        <dbReference type="ARBA" id="ARBA00022989"/>
    </source>
</evidence>
<keyword evidence="12 19" id="KW-0547">Nucleotide-binding</keyword>
<keyword evidence="7" id="KW-0433">Leucine-rich repeat</keyword>
<comment type="subcellular location">
    <subcellularLocation>
        <location evidence="1">Cell membrane</location>
        <topology evidence="1">Single-pass membrane protein</topology>
    </subcellularLocation>
</comment>
<dbReference type="PROSITE" id="PS51450">
    <property type="entry name" value="LRR"/>
    <property type="match status" value="1"/>
</dbReference>
<dbReference type="GO" id="GO:0048608">
    <property type="term" value="P:reproductive structure development"/>
    <property type="evidence" value="ECO:0007669"/>
    <property type="project" value="UniProtKB-ARBA"/>
</dbReference>
<feature type="signal peptide" evidence="21">
    <location>
        <begin position="1"/>
        <end position="26"/>
    </location>
</feature>
<dbReference type="Pfam" id="PF00560">
    <property type="entry name" value="LRR_1"/>
    <property type="match status" value="5"/>
</dbReference>
<evidence type="ECO:0000256" key="9">
    <source>
        <dbReference type="ARBA" id="ARBA00022692"/>
    </source>
</evidence>
<proteinExistence type="inferred from homology"/>
<keyword evidence="11" id="KW-0677">Repeat</keyword>
<dbReference type="Gramene" id="Ma09_t08010.4">
    <property type="protein sequence ID" value="Ma09_p08010.4"/>
    <property type="gene ID" value="Ma09_g08010"/>
</dbReference>
<keyword evidence="15 20" id="KW-1133">Transmembrane helix</keyword>
<evidence type="ECO:0000256" key="11">
    <source>
        <dbReference type="ARBA" id="ARBA00022737"/>
    </source>
</evidence>
<keyword evidence="3" id="KW-0217">Developmental protein</keyword>
<dbReference type="Pfam" id="PF23598">
    <property type="entry name" value="LRR_14"/>
    <property type="match status" value="1"/>
</dbReference>
<name>A0A804KH71_MUSAM</name>
<dbReference type="GO" id="GO:0038023">
    <property type="term" value="F:signaling receptor activity"/>
    <property type="evidence" value="ECO:0000318"/>
    <property type="project" value="GO_Central"/>
</dbReference>
<dbReference type="Gene3D" id="3.30.200.20">
    <property type="entry name" value="Phosphorylase Kinase, domain 1"/>
    <property type="match status" value="1"/>
</dbReference>
<sequence>MAGFLHPFFHLLSTLLLLASLRISNSQDEQAQALLHLKSTLIDPANFLETWKESSSPCRFLGVSCDSTSGEVTGISLPRSNLSGEISPSISLLSNLTTLLLQENSISGTVPAELANFMNLQVLNLSSNSLTGQLPDLSGLKNLKVLDVSSNKLSGSFPPWIGNLSGLVELGLAENDFDEGEIPPGIGNLKNLTWLYMANCNLSGEIPDSVSELSSLGTLDFSQNKLSGPLPKAISKLRKLFKIELYQNNLTGVIPPELSDLTELREIDVSRNQISGRIPAEVGSLKKLTVIQLYRNDFWGELPRGFGDLQFLSAFSIYENRFSGEFPANFGRFSPLNSFDISENNFSGRFPGFLCQNNNLQFLLALENKFSGAFPDSYANCKTLRRFRISQNSFSGRLPNGIWGLPFAVIIDVSDNGFTGRIPSEIGKSTSLSQLSVRNNKLSGEIPAEIGKLSQLQKLYASNNSLSGRIPSEIGSLYQLTTLHLQDNDLSGSIPSELGLCSRLVEIDLSQNTLGGRIPGTLSQLASLNSINLSRNLITGPIPDGLQSLKLSSIDFSGNKLSGRVPPGLLVIAGEEAFSGNPALCIDGRSGNRWDPELGVCRVSSKHRYVFGNRMVFTALVFSALIIFLAGLVLVSYRSLKLDESIRNKDLDQCMEDEPEWKIESFYPLELDAEEMSNLDEEHLIGSGSTGKVYRLDLRNRSTVAVKQLLKGNEARVFMAEMNILGKIRHRNILKLHACLTRGDLSLLVFEFMPNGNLYHALRREVKAGEPELDWNKRYKIAMGAAKGIMYLHHDCSPAIIHRDIKSNNILLDEDYEAKIADFGIAKIAEESDSSCFAGTHGYIAPELAYSVKVTEKTDVYSFGIVLLELLTGHGPVEPQYGEGKDIVYWVSTHLNQQNASEILDSRVSSPAEECMMKVLKVAILCTTKLPNLRPTMREVVNMLIDADPCNLAAREKNYYKNL</sequence>
<dbReference type="InterPro" id="IPR013210">
    <property type="entry name" value="LRR_N_plant-typ"/>
</dbReference>
<dbReference type="InterPro" id="IPR055414">
    <property type="entry name" value="LRR_R13L4/SHOC2-like"/>
</dbReference>
<dbReference type="FunFam" id="3.80.10.10:FF:000590">
    <property type="entry name" value="Leucine-rich receptor-like protein kinase family protein"/>
    <property type="match status" value="1"/>
</dbReference>
<evidence type="ECO:0000256" key="3">
    <source>
        <dbReference type="ARBA" id="ARBA00022473"/>
    </source>
</evidence>
<evidence type="ECO:0000313" key="25">
    <source>
        <dbReference type="Proteomes" id="UP000012960"/>
    </source>
</evidence>
<dbReference type="SUPFAM" id="SSF52047">
    <property type="entry name" value="RNI-like"/>
    <property type="match status" value="1"/>
</dbReference>
<dbReference type="SUPFAM" id="SSF56112">
    <property type="entry name" value="Protein kinase-like (PK-like)"/>
    <property type="match status" value="1"/>
</dbReference>
<dbReference type="InterPro" id="IPR003591">
    <property type="entry name" value="Leu-rich_rpt_typical-subtyp"/>
</dbReference>
<dbReference type="GO" id="GO:0009791">
    <property type="term" value="P:post-embryonic development"/>
    <property type="evidence" value="ECO:0007669"/>
    <property type="project" value="UniProtKB-ARBA"/>
</dbReference>
<dbReference type="Gramene" id="Ma09_t08010.2">
    <property type="protein sequence ID" value="Ma09_p08010.2"/>
    <property type="gene ID" value="Ma09_g08010"/>
</dbReference>
<keyword evidence="14 19" id="KW-0067">ATP-binding</keyword>
<evidence type="ECO:0000256" key="17">
    <source>
        <dbReference type="ARBA" id="ARBA00023170"/>
    </source>
</evidence>